<evidence type="ECO:0000256" key="6">
    <source>
        <dbReference type="SAM" id="Phobius"/>
    </source>
</evidence>
<dbReference type="PROSITE" id="PS50192">
    <property type="entry name" value="T_SNARE"/>
    <property type="match status" value="1"/>
</dbReference>
<dbReference type="SUPFAM" id="SSF58104">
    <property type="entry name" value="Methyl-accepting chemotaxis protein (MCP) signaling domain"/>
    <property type="match status" value="2"/>
</dbReference>
<dbReference type="InterPro" id="IPR000727">
    <property type="entry name" value="T_SNARE_dom"/>
</dbReference>
<dbReference type="Proteomes" id="UP000186002">
    <property type="component" value="Unassembled WGS sequence"/>
</dbReference>
<feature type="transmembrane region" description="Helical" evidence="6">
    <location>
        <begin position="494"/>
        <end position="516"/>
    </location>
</feature>
<keyword evidence="2" id="KW-1003">Cell membrane</keyword>
<evidence type="ECO:0000256" key="1">
    <source>
        <dbReference type="ARBA" id="ARBA00004429"/>
    </source>
</evidence>
<evidence type="ECO:0000256" key="3">
    <source>
        <dbReference type="ARBA" id="ARBA00023224"/>
    </source>
</evidence>
<dbReference type="GO" id="GO:0007165">
    <property type="term" value="P:signal transduction"/>
    <property type="evidence" value="ECO:0007669"/>
    <property type="project" value="UniProtKB-KW"/>
</dbReference>
<dbReference type="GO" id="GO:0005886">
    <property type="term" value="C:plasma membrane"/>
    <property type="evidence" value="ECO:0007669"/>
    <property type="project" value="UniProtKB-SubCell"/>
</dbReference>
<evidence type="ECO:0000313" key="11">
    <source>
        <dbReference type="Proteomes" id="UP000186002"/>
    </source>
</evidence>
<keyword evidence="3 5" id="KW-0807">Transducer</keyword>
<dbReference type="SMART" id="SM00304">
    <property type="entry name" value="HAMP"/>
    <property type="match status" value="1"/>
</dbReference>
<dbReference type="AlphaFoldDB" id="A0A1M7CLD5"/>
<gene>
    <name evidence="10" type="ORF">SAMN05444272_1203</name>
</gene>
<evidence type="ECO:0000256" key="4">
    <source>
        <dbReference type="ARBA" id="ARBA00029447"/>
    </source>
</evidence>
<dbReference type="Gene3D" id="1.10.287.950">
    <property type="entry name" value="Methyl-accepting chemotaxis protein"/>
    <property type="match status" value="1"/>
</dbReference>
<dbReference type="GO" id="GO:0004888">
    <property type="term" value="F:transmembrane signaling receptor activity"/>
    <property type="evidence" value="ECO:0007669"/>
    <property type="project" value="InterPro"/>
</dbReference>
<protein>
    <submittedName>
        <fullName evidence="10">Methyl-accepting chemotaxis protein</fullName>
    </submittedName>
</protein>
<keyword evidence="6" id="KW-0472">Membrane</keyword>
<organism evidence="10 11">
    <name type="scientific">Roseibium suaedae</name>
    <dbReference type="NCBI Taxonomy" id="735517"/>
    <lineage>
        <taxon>Bacteria</taxon>
        <taxon>Pseudomonadati</taxon>
        <taxon>Pseudomonadota</taxon>
        <taxon>Alphaproteobacteria</taxon>
        <taxon>Hyphomicrobiales</taxon>
        <taxon>Stappiaceae</taxon>
        <taxon>Roseibium</taxon>
    </lineage>
</organism>
<evidence type="ECO:0000259" key="9">
    <source>
        <dbReference type="PROSITE" id="PS50885"/>
    </source>
</evidence>
<feature type="transmembrane region" description="Helical" evidence="6">
    <location>
        <begin position="70"/>
        <end position="93"/>
    </location>
</feature>
<feature type="domain" description="T-SNARE coiled-coil homology" evidence="8">
    <location>
        <begin position="763"/>
        <end position="825"/>
    </location>
</feature>
<dbReference type="Pfam" id="PF00015">
    <property type="entry name" value="MCPsignal"/>
    <property type="match status" value="1"/>
</dbReference>
<evidence type="ECO:0000256" key="5">
    <source>
        <dbReference type="PROSITE-ProRule" id="PRU00284"/>
    </source>
</evidence>
<keyword evidence="11" id="KW-1185">Reference proteome</keyword>
<dbReference type="Gene3D" id="6.10.340.10">
    <property type="match status" value="1"/>
</dbReference>
<evidence type="ECO:0000313" key="10">
    <source>
        <dbReference type="EMBL" id="SHL68081.1"/>
    </source>
</evidence>
<evidence type="ECO:0000256" key="2">
    <source>
        <dbReference type="ARBA" id="ARBA00022519"/>
    </source>
</evidence>
<dbReference type="EMBL" id="FRBW01000001">
    <property type="protein sequence ID" value="SHL68081.1"/>
    <property type="molecule type" value="Genomic_DNA"/>
</dbReference>
<sequence length="867" mass="91270">MILPPDRPLTLVAPEGCQAGDNSHITVMQLCCLAANLTEAGKNPCLERHCWGKCMFGIRKFSDLKFGHKVWGGLGTILLLTGVLGGTAVYNLFALTQNAEVTDKATGSLTALHQVLGAQRSFLDRPTRELAEVTQAEIQALSASLSNLEAAIAGGSASRDSVHAARTLLEEYTARFGKVTGEMKDQVDASRSIAAATAQLAELASAISREVTGEQKAAAQAATAARETQSSARGYGGRASVLQEEATRLDEKFGKTSQFKQKDLTPEILAEIETSLANMVEAGTVLETAKIEGVSEDVLKGMAENTRLLQSGIPDLLGETNLFNKMGKKKTVADLIDAVKTLAPELRVAAYRSLDSQLGDAIERQSHLSSLADISASGNTLALTAASLQADTLSFKKGSSGQDAAILYKIKLLKTSAGELAKSGTVLPATAEAVSAMPEAIQTFEQAFQSMSQSKKASDAGVADLQHLSDQLAAQISEVVSTQSEDSRAAGSNAVLVICAALAVTLALGIVLAMLLHRAIARPIRATTELMLRLAHGETGIKITGTDRGDEIGDMNRTVEVFRTNALERQKLQEEQAREEDQSRQRQMRVEQLISSFRETAASILSAVDGTAQDLDNTARSLTEIARESSGHADRTLHATGDASQSVQTVASAAEELSASIGEISRQVNQTSDVVDQATASTRATNELVSGLSASAAKIGEVVTLIRAIAEQTNLLALNATIEAARAGDAGRGFAVVAREVKELATQTSQATEDIASQIASIQGATRNSAEAILGISSIMEEVSRYTSAIASAVSQQGTATTEITRNVQQAAQGTEEVSMNMSELSQTVGLTSKSADHVLTASGDLTEKTGRLKAEVERFLSEVAAA</sequence>
<dbReference type="InterPro" id="IPR003660">
    <property type="entry name" value="HAMP_dom"/>
</dbReference>
<comment type="subcellular location">
    <subcellularLocation>
        <location evidence="1">Cell inner membrane</location>
        <topology evidence="1">Multi-pass membrane protein</topology>
    </subcellularLocation>
</comment>
<name>A0A1M7CLD5_9HYPH</name>
<evidence type="ECO:0000259" key="8">
    <source>
        <dbReference type="PROSITE" id="PS50192"/>
    </source>
</evidence>
<dbReference type="Pfam" id="PF00672">
    <property type="entry name" value="HAMP"/>
    <property type="match status" value="1"/>
</dbReference>
<evidence type="ECO:0000259" key="7">
    <source>
        <dbReference type="PROSITE" id="PS50111"/>
    </source>
</evidence>
<accession>A0A1M7CLD5</accession>
<feature type="domain" description="HAMP" evidence="9">
    <location>
        <begin position="518"/>
        <end position="571"/>
    </location>
</feature>
<reference evidence="10 11" key="1">
    <citation type="submission" date="2016-11" db="EMBL/GenBank/DDBJ databases">
        <authorList>
            <person name="Jaros S."/>
            <person name="Januszkiewicz K."/>
            <person name="Wedrychowicz H."/>
        </authorList>
    </citation>
    <scope>NUCLEOTIDE SEQUENCE [LARGE SCALE GENOMIC DNA]</scope>
    <source>
        <strain evidence="10 11">DSM 22153</strain>
    </source>
</reference>
<dbReference type="PROSITE" id="PS50885">
    <property type="entry name" value="HAMP"/>
    <property type="match status" value="1"/>
</dbReference>
<dbReference type="InterPro" id="IPR004089">
    <property type="entry name" value="MCPsignal_dom"/>
</dbReference>
<dbReference type="GO" id="GO:0006935">
    <property type="term" value="P:chemotaxis"/>
    <property type="evidence" value="ECO:0007669"/>
    <property type="project" value="InterPro"/>
</dbReference>
<feature type="domain" description="Methyl-accepting transducer" evidence="7">
    <location>
        <begin position="611"/>
        <end position="833"/>
    </location>
</feature>
<dbReference type="PANTHER" id="PTHR32089:SF112">
    <property type="entry name" value="LYSOZYME-LIKE PROTEIN-RELATED"/>
    <property type="match status" value="1"/>
</dbReference>
<dbReference type="InterPro" id="IPR004090">
    <property type="entry name" value="Chemotax_Me-accpt_rcpt"/>
</dbReference>
<proteinExistence type="inferred from homology"/>
<dbReference type="SMART" id="SM00283">
    <property type="entry name" value="MA"/>
    <property type="match status" value="1"/>
</dbReference>
<dbReference type="STRING" id="735517.SAMN05444272_1203"/>
<dbReference type="PRINTS" id="PR00260">
    <property type="entry name" value="CHEMTRNSDUCR"/>
</dbReference>
<keyword evidence="6" id="KW-1133">Transmembrane helix</keyword>
<keyword evidence="6" id="KW-0812">Transmembrane</keyword>
<keyword evidence="2" id="KW-0997">Cell inner membrane</keyword>
<dbReference type="PROSITE" id="PS50111">
    <property type="entry name" value="CHEMOTAXIS_TRANSDUC_2"/>
    <property type="match status" value="1"/>
</dbReference>
<dbReference type="PANTHER" id="PTHR32089">
    <property type="entry name" value="METHYL-ACCEPTING CHEMOTAXIS PROTEIN MCPB"/>
    <property type="match status" value="1"/>
</dbReference>
<comment type="similarity">
    <text evidence="4">Belongs to the methyl-accepting chemotaxis (MCP) protein family.</text>
</comment>
<dbReference type="OrthoDB" id="3378718at2"/>